<dbReference type="Gene3D" id="1.20.120.450">
    <property type="entry name" value="dinb family like domain"/>
    <property type="match status" value="1"/>
</dbReference>
<dbReference type="SUPFAM" id="SSF109854">
    <property type="entry name" value="DinB/YfiT-like putative metalloenzymes"/>
    <property type="match status" value="1"/>
</dbReference>
<reference evidence="1 2" key="1">
    <citation type="submission" date="2019-02" db="EMBL/GenBank/DDBJ databases">
        <title>Paenibacillus sp. nov., isolated from surface-sterilized tissue of Thalictrum simplex L.</title>
        <authorList>
            <person name="Tuo L."/>
        </authorList>
    </citation>
    <scope>NUCLEOTIDE SEQUENCE [LARGE SCALE GENOMIC DNA]</scope>
    <source>
        <strain evidence="1 2">N2SHLJ1</strain>
    </source>
</reference>
<proteinExistence type="predicted"/>
<accession>A0A4Q9DTH2</accession>
<comment type="caution">
    <text evidence="1">The sequence shown here is derived from an EMBL/GenBank/DDBJ whole genome shotgun (WGS) entry which is preliminary data.</text>
</comment>
<evidence type="ECO:0000313" key="2">
    <source>
        <dbReference type="Proteomes" id="UP000293142"/>
    </source>
</evidence>
<evidence type="ECO:0000313" key="1">
    <source>
        <dbReference type="EMBL" id="TBL78662.1"/>
    </source>
</evidence>
<organism evidence="1 2">
    <name type="scientific">Paenibacillus thalictri</name>
    <dbReference type="NCBI Taxonomy" id="2527873"/>
    <lineage>
        <taxon>Bacteria</taxon>
        <taxon>Bacillati</taxon>
        <taxon>Bacillota</taxon>
        <taxon>Bacilli</taxon>
        <taxon>Bacillales</taxon>
        <taxon>Paenibacillaceae</taxon>
        <taxon>Paenibacillus</taxon>
    </lineage>
</organism>
<name>A0A4Q9DTH2_9BACL</name>
<sequence length="163" mass="18603">MMDNMDDLSFHKRFLTGKFGEIRRRLLAACSQLDEAALNWRPTPESNSVANLVLHIAGNIHERIGASMLERPYDRDRAAEFDSTANLTRERLEQVLNEAFDLLCTTLDEATPELLQQTQNVRGNERSNLLVFHQAASHFSEHLGQVLYIAKMRLNEGYQTTSI</sequence>
<dbReference type="OrthoDB" id="68731at2"/>
<dbReference type="InterPro" id="IPR011466">
    <property type="entry name" value="DUF1572"/>
</dbReference>
<gene>
    <name evidence="1" type="ORF">EYB31_14305</name>
</gene>
<dbReference type="Pfam" id="PF07609">
    <property type="entry name" value="DUF1572"/>
    <property type="match status" value="1"/>
</dbReference>
<dbReference type="InterPro" id="IPR034660">
    <property type="entry name" value="DinB/YfiT-like"/>
</dbReference>
<keyword evidence="2" id="KW-1185">Reference proteome</keyword>
<dbReference type="AlphaFoldDB" id="A0A4Q9DTH2"/>
<dbReference type="Proteomes" id="UP000293142">
    <property type="component" value="Unassembled WGS sequence"/>
</dbReference>
<protein>
    <submittedName>
        <fullName evidence="1">DUF1572 domain-containing protein</fullName>
    </submittedName>
</protein>
<dbReference type="EMBL" id="SIRE01000009">
    <property type="protein sequence ID" value="TBL78662.1"/>
    <property type="molecule type" value="Genomic_DNA"/>
</dbReference>